<dbReference type="RefSeq" id="XP_065683623.1">
    <property type="nucleotide sequence ID" value="XM_065827551.1"/>
</dbReference>
<keyword evidence="2" id="KW-0342">GTP-binding</keyword>
<gene>
    <name evidence="4" type="primary">LOC136087393</name>
</gene>
<dbReference type="SMART" id="SM00174">
    <property type="entry name" value="RHO"/>
    <property type="match status" value="1"/>
</dbReference>
<dbReference type="InterPro" id="IPR005225">
    <property type="entry name" value="Small_GTP-bd"/>
</dbReference>
<keyword evidence="1" id="KW-0547">Nucleotide-binding</keyword>
<proteinExistence type="predicted"/>
<keyword evidence="3" id="KW-1185">Reference proteome</keyword>
<dbReference type="Gene3D" id="3.40.50.300">
    <property type="entry name" value="P-loop containing nucleotide triphosphate hydrolases"/>
    <property type="match status" value="1"/>
</dbReference>
<dbReference type="InterPro" id="IPR027417">
    <property type="entry name" value="P-loop_NTPase"/>
</dbReference>
<dbReference type="InterPro" id="IPR001806">
    <property type="entry name" value="Small_GTPase"/>
</dbReference>
<reference evidence="4" key="1">
    <citation type="submission" date="2025-08" db="UniProtKB">
        <authorList>
            <consortium name="RefSeq"/>
        </authorList>
    </citation>
    <scope>IDENTIFICATION</scope>
</reference>
<evidence type="ECO:0000256" key="1">
    <source>
        <dbReference type="ARBA" id="ARBA00022741"/>
    </source>
</evidence>
<dbReference type="PRINTS" id="PR00449">
    <property type="entry name" value="RASTRNSFRMNG"/>
</dbReference>
<evidence type="ECO:0000313" key="4">
    <source>
        <dbReference type="RefSeq" id="XP_065666121.1"/>
    </source>
</evidence>
<dbReference type="InterPro" id="IPR020849">
    <property type="entry name" value="Small_GTPase_Ras-type"/>
</dbReference>
<dbReference type="SMART" id="SM00173">
    <property type="entry name" value="RAS"/>
    <property type="match status" value="1"/>
</dbReference>
<dbReference type="Proteomes" id="UP001652625">
    <property type="component" value="Chromosome 11"/>
</dbReference>
<dbReference type="PROSITE" id="PS51421">
    <property type="entry name" value="RAS"/>
    <property type="match status" value="1"/>
</dbReference>
<dbReference type="RefSeq" id="XP_065666121.1">
    <property type="nucleotide sequence ID" value="XM_065810049.1"/>
</dbReference>
<dbReference type="PROSITE" id="PS51419">
    <property type="entry name" value="RAB"/>
    <property type="match status" value="1"/>
</dbReference>
<name>A0ABM4CW09_HYDVU</name>
<dbReference type="Pfam" id="PF00071">
    <property type="entry name" value="Ras"/>
    <property type="match status" value="1"/>
</dbReference>
<organism evidence="3 4">
    <name type="scientific">Hydra vulgaris</name>
    <name type="common">Hydra</name>
    <name type="synonym">Hydra attenuata</name>
    <dbReference type="NCBI Taxonomy" id="6087"/>
    <lineage>
        <taxon>Eukaryota</taxon>
        <taxon>Metazoa</taxon>
        <taxon>Cnidaria</taxon>
        <taxon>Hydrozoa</taxon>
        <taxon>Hydroidolina</taxon>
        <taxon>Anthoathecata</taxon>
        <taxon>Aplanulata</taxon>
        <taxon>Hydridae</taxon>
        <taxon>Hydra</taxon>
    </lineage>
</organism>
<dbReference type="PANTHER" id="PTHR24070">
    <property type="entry name" value="RAS, DI-RAS, AND RHEB FAMILY MEMBERS OF SMALL GTPASE SUPERFAMILY"/>
    <property type="match status" value="1"/>
</dbReference>
<evidence type="ECO:0000256" key="2">
    <source>
        <dbReference type="ARBA" id="ARBA00023134"/>
    </source>
</evidence>
<dbReference type="SUPFAM" id="SSF52540">
    <property type="entry name" value="P-loop containing nucleoside triphosphate hydrolases"/>
    <property type="match status" value="1"/>
</dbReference>
<dbReference type="NCBIfam" id="TIGR00231">
    <property type="entry name" value="small_GTP"/>
    <property type="match status" value="1"/>
</dbReference>
<protein>
    <submittedName>
        <fullName evidence="4">Ras-related protein Rap-2a-like</fullName>
    </submittedName>
</protein>
<evidence type="ECO:0000313" key="3">
    <source>
        <dbReference type="Proteomes" id="UP001652625"/>
    </source>
</evidence>
<sequence length="257" mass="30541">MHFNVMNLIKEIFRKEKREMRKEKTVKILVMGKSGVGKTSVIKQLCCNQDLFKNIPTCYDIYREKVLVDDYDTTMEFMDFGGTDMFPKMRDIFIQRADIFMLVYSCDDKESFIRVNELRGIISKVKNKHYTEIPIIVVRNKTDLLRKSKKERLQKKSLMQNFYVTHDVSTVTGIKINEIMDSLIKESKFIGNSEDLKSLQYSGRYIYDEKKDSIIKSEQYHKSPTLFRNKETSDEKMQRRRTLSIRRDSRNRFSALL</sequence>
<accession>A0ABM4CW09</accession>
<dbReference type="GeneID" id="136087393"/>
<dbReference type="SMART" id="SM00175">
    <property type="entry name" value="RAB"/>
    <property type="match status" value="1"/>
</dbReference>